<gene>
    <name evidence="2" type="ORF">G7078_06150</name>
</gene>
<feature type="transmembrane region" description="Helical" evidence="1">
    <location>
        <begin position="39"/>
        <end position="61"/>
    </location>
</feature>
<reference evidence="2 3" key="1">
    <citation type="submission" date="2020-03" db="EMBL/GenBank/DDBJ databases">
        <title>Sphingomonas sp. nov., isolated from fish.</title>
        <authorList>
            <person name="Hyun D.-W."/>
            <person name="Bae J.-W."/>
        </authorList>
    </citation>
    <scope>NUCLEOTIDE SEQUENCE [LARGE SCALE GENOMIC DNA]</scope>
    <source>
        <strain evidence="2 3">HDW15C</strain>
    </source>
</reference>
<keyword evidence="1" id="KW-0472">Membrane</keyword>
<dbReference type="Proteomes" id="UP000502502">
    <property type="component" value="Chromosome"/>
</dbReference>
<keyword evidence="1" id="KW-1133">Transmembrane helix</keyword>
<dbReference type="EMBL" id="CP049871">
    <property type="protein sequence ID" value="QIL02411.1"/>
    <property type="molecule type" value="Genomic_DNA"/>
</dbReference>
<protein>
    <submittedName>
        <fullName evidence="2">Uncharacterized protein</fullName>
    </submittedName>
</protein>
<dbReference type="KEGG" id="ssin:G7078_06150"/>
<name>A0A6G7ZN59_9SPHN</name>
<dbReference type="RefSeq" id="WP_166094076.1">
    <property type="nucleotide sequence ID" value="NZ_CP049871.1"/>
</dbReference>
<evidence type="ECO:0000313" key="3">
    <source>
        <dbReference type="Proteomes" id="UP000502502"/>
    </source>
</evidence>
<keyword evidence="3" id="KW-1185">Reference proteome</keyword>
<proteinExistence type="predicted"/>
<keyword evidence="1" id="KW-0812">Transmembrane</keyword>
<evidence type="ECO:0000313" key="2">
    <source>
        <dbReference type="EMBL" id="QIL02411.1"/>
    </source>
</evidence>
<dbReference type="AlphaFoldDB" id="A0A6G7ZN59"/>
<organism evidence="2 3">
    <name type="scientific">Sphingomonas sinipercae</name>
    <dbReference type="NCBI Taxonomy" id="2714944"/>
    <lineage>
        <taxon>Bacteria</taxon>
        <taxon>Pseudomonadati</taxon>
        <taxon>Pseudomonadota</taxon>
        <taxon>Alphaproteobacteria</taxon>
        <taxon>Sphingomonadales</taxon>
        <taxon>Sphingomonadaceae</taxon>
        <taxon>Sphingomonas</taxon>
    </lineage>
</organism>
<evidence type="ECO:0000256" key="1">
    <source>
        <dbReference type="SAM" id="Phobius"/>
    </source>
</evidence>
<accession>A0A6G7ZN59</accession>
<sequence>MAAAGQAPGAGCVLPVADAPVVAVDTTPVMVAPVAAGGIGLGILPVLLGLAAIAGLAAVILGGSNKSSGNLTPVSP</sequence>